<gene>
    <name evidence="1" type="ORF">Phpb_00978</name>
</gene>
<dbReference type="Proteomes" id="UP000092665">
    <property type="component" value="Unassembled WGS sequence"/>
</dbReference>
<dbReference type="EMBL" id="LOIC01000020">
    <property type="protein sequence ID" value="OCA55868.1"/>
    <property type="molecule type" value="Genomic_DNA"/>
</dbReference>
<dbReference type="AlphaFoldDB" id="A0A1B8YL42"/>
<protein>
    <submittedName>
        <fullName evidence="1">Uncharacterized protein</fullName>
    </submittedName>
</protein>
<evidence type="ECO:0000313" key="1">
    <source>
        <dbReference type="EMBL" id="OCA55868.1"/>
    </source>
</evidence>
<comment type="caution">
    <text evidence="1">The sequence shown here is derived from an EMBL/GenBank/DDBJ whole genome shotgun (WGS) entry which is preliminary data.</text>
</comment>
<proteinExistence type="predicted"/>
<accession>A0A1B8YL42</accession>
<reference evidence="2" key="1">
    <citation type="submission" date="2015-11" db="EMBL/GenBank/DDBJ databases">
        <authorList>
            <person name="Tobias N.J."/>
            <person name="Mishra B."/>
            <person name="Gupta D.K."/>
            <person name="Thines M."/>
            <person name="Stinear T.P."/>
            <person name="Bode H.B."/>
        </authorList>
    </citation>
    <scope>NUCLEOTIDE SEQUENCE [LARGE SCALE GENOMIC DNA]</scope>
    <source>
        <strain evidence="2">PB45.5</strain>
    </source>
</reference>
<keyword evidence="2" id="KW-1185">Reference proteome</keyword>
<organism evidence="1 2">
    <name type="scientific">Photorhabdus namnaonensis</name>
    <dbReference type="NCBI Taxonomy" id="1851568"/>
    <lineage>
        <taxon>Bacteria</taxon>
        <taxon>Pseudomonadati</taxon>
        <taxon>Pseudomonadota</taxon>
        <taxon>Gammaproteobacteria</taxon>
        <taxon>Enterobacterales</taxon>
        <taxon>Morganellaceae</taxon>
        <taxon>Photorhabdus</taxon>
    </lineage>
</organism>
<name>A0A1B8YL42_9GAMM</name>
<evidence type="ECO:0000313" key="2">
    <source>
        <dbReference type="Proteomes" id="UP000092665"/>
    </source>
</evidence>
<sequence length="69" mass="8008">MKKSYAISPQIINTIEMSNEPWGIQDSSSNFIYGDSDTKNSFVISYNHLIIKGFMIMNYPKVWNSRELN</sequence>
<dbReference type="PATRIC" id="fig|29488.15.peg.1074"/>